<feature type="compositionally biased region" description="Basic and acidic residues" evidence="2">
    <location>
        <begin position="1007"/>
        <end position="1024"/>
    </location>
</feature>
<feature type="compositionally biased region" description="Acidic residues" evidence="2">
    <location>
        <begin position="733"/>
        <end position="742"/>
    </location>
</feature>
<dbReference type="InterPro" id="IPR027417">
    <property type="entry name" value="P-loop_NTPase"/>
</dbReference>
<feature type="compositionally biased region" description="Basic and acidic residues" evidence="2">
    <location>
        <begin position="986"/>
        <end position="998"/>
    </location>
</feature>
<dbReference type="PANTHER" id="PTHR10799">
    <property type="entry name" value="SNF2/RAD54 HELICASE FAMILY"/>
    <property type="match status" value="1"/>
</dbReference>
<evidence type="ECO:0000259" key="4">
    <source>
        <dbReference type="PROSITE" id="PS51194"/>
    </source>
</evidence>
<dbReference type="AlphaFoldDB" id="A0A151LNL9"/>
<feature type="compositionally biased region" description="Low complexity" evidence="2">
    <location>
        <begin position="747"/>
        <end position="757"/>
    </location>
</feature>
<feature type="compositionally biased region" description="Acidic residues" evidence="2">
    <location>
        <begin position="689"/>
        <end position="701"/>
    </location>
</feature>
<dbReference type="GO" id="GO:0016787">
    <property type="term" value="F:hydrolase activity"/>
    <property type="evidence" value="ECO:0007669"/>
    <property type="project" value="UniProtKB-KW"/>
</dbReference>
<evidence type="ECO:0000313" key="5">
    <source>
        <dbReference type="EMBL" id="KYO00778.1"/>
    </source>
</evidence>
<dbReference type="RefSeq" id="XP_018642279.1">
    <property type="nucleotide sequence ID" value="XM_018785312.1"/>
</dbReference>
<feature type="compositionally biased region" description="Basic and acidic residues" evidence="2">
    <location>
        <begin position="94"/>
        <end position="125"/>
    </location>
</feature>
<feature type="domain" description="Helicase C-terminal" evidence="4">
    <location>
        <begin position="1013"/>
        <end position="1169"/>
    </location>
</feature>
<dbReference type="VEuPathDB" id="PlasmoDB:PGSY75_0818700"/>
<dbReference type="InterPro" id="IPR001650">
    <property type="entry name" value="Helicase_C-like"/>
</dbReference>
<dbReference type="Gene3D" id="3.40.50.10810">
    <property type="entry name" value="Tandem AAA-ATPase domain"/>
    <property type="match status" value="2"/>
</dbReference>
<gene>
    <name evidence="5" type="ORF">PGSY75_0818700</name>
</gene>
<accession>A0A151LNL9</accession>
<dbReference type="CDD" id="cd17919">
    <property type="entry name" value="DEXHc_Snf"/>
    <property type="match status" value="1"/>
</dbReference>
<feature type="compositionally biased region" description="Basic and acidic residues" evidence="2">
    <location>
        <begin position="42"/>
        <end position="52"/>
    </location>
</feature>
<feature type="compositionally biased region" description="Basic and acidic residues" evidence="2">
    <location>
        <begin position="966"/>
        <end position="975"/>
    </location>
</feature>
<keyword evidence="5" id="KW-0067">ATP-binding</keyword>
<dbReference type="Gene3D" id="3.40.50.300">
    <property type="entry name" value="P-loop containing nucleotide triphosphate hydrolases"/>
    <property type="match status" value="3"/>
</dbReference>
<dbReference type="KEGG" id="pgab:PGSY75_0818700"/>
<feature type="compositionally biased region" description="Basic residues" evidence="2">
    <location>
        <begin position="55"/>
        <end position="67"/>
    </location>
</feature>
<feature type="domain" description="Helicase ATP-binding" evidence="3">
    <location>
        <begin position="225"/>
        <end position="425"/>
    </location>
</feature>
<evidence type="ECO:0000259" key="3">
    <source>
        <dbReference type="PROSITE" id="PS51192"/>
    </source>
</evidence>
<dbReference type="InterPro" id="IPR000330">
    <property type="entry name" value="SNF2_N"/>
</dbReference>
<keyword evidence="1" id="KW-0378">Hydrolase</keyword>
<evidence type="ECO:0000256" key="2">
    <source>
        <dbReference type="SAM" id="MobiDB-lite"/>
    </source>
</evidence>
<reference evidence="5 6" key="1">
    <citation type="journal article" date="2016" name="Nat. Commun.">
        <title>Genomes of cryptic chimpanzee Plasmodium species reveal key evolutionary events leading to human malaria.</title>
        <authorList>
            <person name="Sundararaman S.A."/>
            <person name="Plenderleith L.J."/>
            <person name="Liu W."/>
            <person name="Loy D.E."/>
            <person name="Learn G.H."/>
            <person name="Li Y."/>
            <person name="Shaw K.S."/>
            <person name="Ayouba A."/>
            <person name="Peeters M."/>
            <person name="Speede S."/>
            <person name="Shaw G.M."/>
            <person name="Bushman F.D."/>
            <person name="Brisson D."/>
            <person name="Rayner J.C."/>
            <person name="Sharp P.M."/>
            <person name="Hahn B.H."/>
        </authorList>
    </citation>
    <scope>NUCLEOTIDE SEQUENCE [LARGE SCALE GENOMIC DNA]</scope>
    <source>
        <strain evidence="5 6">SY75</strain>
    </source>
</reference>
<comment type="caution">
    <text evidence="5">The sequence shown here is derived from an EMBL/GenBank/DDBJ whole genome shotgun (WGS) entry which is preliminary data.</text>
</comment>
<dbReference type="SUPFAM" id="SSF52540">
    <property type="entry name" value="P-loop containing nucleoside triphosphate hydrolases"/>
    <property type="match status" value="2"/>
</dbReference>
<dbReference type="GO" id="GO:0005524">
    <property type="term" value="F:ATP binding"/>
    <property type="evidence" value="ECO:0007669"/>
    <property type="project" value="InterPro"/>
</dbReference>
<dbReference type="PROSITE" id="PS51194">
    <property type="entry name" value="HELICASE_CTER"/>
    <property type="match status" value="1"/>
</dbReference>
<feature type="region of interest" description="Disordered" evidence="2">
    <location>
        <begin position="966"/>
        <end position="1031"/>
    </location>
</feature>
<dbReference type="Pfam" id="PF00271">
    <property type="entry name" value="Helicase_C"/>
    <property type="match status" value="1"/>
</dbReference>
<name>A0A151LNL9_9APIC</name>
<evidence type="ECO:0000313" key="6">
    <source>
        <dbReference type="Proteomes" id="UP000076004"/>
    </source>
</evidence>
<sequence>MDVFEFVDPLRKRKINNNILDFNKYVYKEKMEVSEEEEKEHEEEKKKDDEILIMKNKKKKKKKKKLRRLLDSSSSDDNNENEEISSKKIKIRKLNSDSDDNKIKNNIDKNSNNEKKKKEKMIQEKEQNSDIEIIDSYDDENEKAEYEYNLNTLYQCLYISIQIKNKIIDYFTSDKKEKKTELIKEFVKGSFRVSNFQANYENFEKHVDTFHKLKCYQKCGVLWLYVLYKQNKNGILADEMGLGKTAQTCVFLDYMYKTGTIKNKTIIVAPTSLLKNWDNEINMWCPYLKNHKIIYYGSQSERRYLAYDIFSNKSNKNNKNFPSSYNNNNDDDGDHHNNDSHNNIHLIITSINMLMGKNDVSYFRQIKKYDYLIFDEAHFLKNKNSLIYKKLQKKIVFNNKILLTGSPIQNKTQELTNLLLFLMPHIFTETNINNAMQAFINMYEEEVQTRNKKKKTDEGTTPKLTTFVDEIMKKNDNQNNHNNNNMMMMMNKYTDACHNISDHNNNISNNCNIYDIKCDEDLTDDNIKDHSEKESNVIVSDTNKNIIKNYLIQTIRDDLKQHVEIKNKEIILLQLIIEPYILRRSKKHVFIDMPKKHSLIIKLPLNNTQLNLYKDEIFSKMQKTFKHLEFLETHSSKKELQKIYAILNKKEIKNGIKDNTDEKKESQSNVDQENYQNSHYNDNTNNIDNLEDNVEDDIDCDDDKEMDEETINIEKTDVENKNSNIVIHKRDDDSNDIDEDNIKDDNNSNNNSNMFEDSSSKDITHNNMKSKKNLENNKNSKEVRGKMINASIFILRRICNHPLLHKYYYTIEDIKKISKYFYYNTDQYVDLDLKTVENEFMKISDFDIHLSIKHLISQGDNKLNKYLITKEHILNSSKISHMLSLIKDIRKKKQKVLIFSQFTTFLDIIEEALLYEFIYDDSDYMDHIQTIKNSQSINKNDTICKEENNIDDDMSIKHEQNDHQLCKETKRHDDNNNNINEEEDEQKFSFKENIKKPNDIYNEDMENSERTKDTNHDYNKKKKDEDDEDVCLTSSTLSTSSVGTQNDTGHQIYVRLDGSTNTIERQKIIKRFSKDENIFVFLLSTKAGGVGLNLIAANHVILMDQDWNPHNDRQAEDRVHRLGQKNEVYIYRLCCKNTIEEAILKCNKAKLHLDQAFGGNSDLLQTALIKDALNAVEI</sequence>
<feature type="compositionally biased region" description="Basic and acidic residues" evidence="2">
    <location>
        <begin position="657"/>
        <end position="666"/>
    </location>
</feature>
<dbReference type="SMART" id="SM00487">
    <property type="entry name" value="DEXDc"/>
    <property type="match status" value="1"/>
</dbReference>
<feature type="compositionally biased region" description="Polar residues" evidence="2">
    <location>
        <begin position="667"/>
        <end position="688"/>
    </location>
</feature>
<dbReference type="Pfam" id="PF00176">
    <property type="entry name" value="SNF2-rel_dom"/>
    <property type="match status" value="2"/>
</dbReference>
<dbReference type="InterPro" id="IPR014001">
    <property type="entry name" value="Helicase_ATP-bd"/>
</dbReference>
<feature type="compositionally biased region" description="Low complexity" evidence="2">
    <location>
        <begin position="318"/>
        <end position="328"/>
    </location>
</feature>
<proteinExistence type="predicted"/>
<feature type="region of interest" description="Disordered" evidence="2">
    <location>
        <begin position="724"/>
        <end position="780"/>
    </location>
</feature>
<dbReference type="GeneID" id="29775931"/>
<dbReference type="CDD" id="cd18793">
    <property type="entry name" value="SF2_C_SNF"/>
    <property type="match status" value="1"/>
</dbReference>
<feature type="region of interest" description="Disordered" evidence="2">
    <location>
        <begin position="318"/>
        <end position="338"/>
    </location>
</feature>
<dbReference type="VEuPathDB" id="PlasmoDB:PGABG01_0818700"/>
<feature type="region of interest" description="Disordered" evidence="2">
    <location>
        <begin position="657"/>
        <end position="701"/>
    </location>
</feature>
<dbReference type="InterPro" id="IPR049730">
    <property type="entry name" value="SNF2/RAD54-like_C"/>
</dbReference>
<dbReference type="InterPro" id="IPR038718">
    <property type="entry name" value="SNF2-like_sf"/>
</dbReference>
<dbReference type="EMBL" id="LVLB01000009">
    <property type="protein sequence ID" value="KYO00778.1"/>
    <property type="molecule type" value="Genomic_DNA"/>
</dbReference>
<keyword evidence="5" id="KW-0347">Helicase</keyword>
<evidence type="ECO:0000256" key="1">
    <source>
        <dbReference type="ARBA" id="ARBA00022801"/>
    </source>
</evidence>
<protein>
    <submittedName>
        <fullName evidence="5">Putative DNA helicase</fullName>
    </submittedName>
</protein>
<dbReference type="SMART" id="SM00490">
    <property type="entry name" value="HELICc"/>
    <property type="match status" value="1"/>
</dbReference>
<dbReference type="GO" id="GO:0004386">
    <property type="term" value="F:helicase activity"/>
    <property type="evidence" value="ECO:0007669"/>
    <property type="project" value="UniProtKB-KW"/>
</dbReference>
<organism evidence="5 6">
    <name type="scientific">Plasmodium gaboni</name>
    <dbReference type="NCBI Taxonomy" id="647221"/>
    <lineage>
        <taxon>Eukaryota</taxon>
        <taxon>Sar</taxon>
        <taxon>Alveolata</taxon>
        <taxon>Apicomplexa</taxon>
        <taxon>Aconoidasida</taxon>
        <taxon>Haemosporida</taxon>
        <taxon>Plasmodiidae</taxon>
        <taxon>Plasmodium</taxon>
        <taxon>Plasmodium (Laverania)</taxon>
    </lineage>
</organism>
<feature type="region of interest" description="Disordered" evidence="2">
    <location>
        <begin position="31"/>
        <end position="125"/>
    </location>
</feature>
<keyword evidence="5" id="KW-0547">Nucleotide-binding</keyword>
<dbReference type="PROSITE" id="PS51192">
    <property type="entry name" value="HELICASE_ATP_BIND_1"/>
    <property type="match status" value="1"/>
</dbReference>
<dbReference type="Proteomes" id="UP000076004">
    <property type="component" value="Chromosome 8"/>
</dbReference>